<evidence type="ECO:0000313" key="2">
    <source>
        <dbReference type="Proteomes" id="UP001241472"/>
    </source>
</evidence>
<keyword evidence="2" id="KW-1185">Reference proteome</keyword>
<gene>
    <name evidence="1" type="ORF">J2T09_000864</name>
</gene>
<reference evidence="1 2" key="1">
    <citation type="submission" date="2023-07" db="EMBL/GenBank/DDBJ databases">
        <title>Sorghum-associated microbial communities from plants grown in Nebraska, USA.</title>
        <authorList>
            <person name="Schachtman D."/>
        </authorList>
    </citation>
    <scope>NUCLEOTIDE SEQUENCE [LARGE SCALE GENOMIC DNA]</scope>
    <source>
        <strain evidence="1 2">DS1307</strain>
    </source>
</reference>
<evidence type="ECO:0000313" key="1">
    <source>
        <dbReference type="EMBL" id="MDP9836122.1"/>
    </source>
</evidence>
<organism evidence="1 2">
    <name type="scientific">Neorhizobium huautlense</name>
    <dbReference type="NCBI Taxonomy" id="67774"/>
    <lineage>
        <taxon>Bacteria</taxon>
        <taxon>Pseudomonadati</taxon>
        <taxon>Pseudomonadota</taxon>
        <taxon>Alphaproteobacteria</taxon>
        <taxon>Hyphomicrobiales</taxon>
        <taxon>Rhizobiaceae</taxon>
        <taxon>Rhizobium/Agrobacterium group</taxon>
        <taxon>Neorhizobium</taxon>
    </lineage>
</organism>
<name>A0ABT9PNV4_9HYPH</name>
<dbReference type="EMBL" id="JAUSRF010000002">
    <property type="protein sequence ID" value="MDP9836122.1"/>
    <property type="molecule type" value="Genomic_DNA"/>
</dbReference>
<sequence>MRKSKDIKEDLLLSLASKADSGFLAKGFNRASRSLDYKRKLSESSHSLSLSVSFNPRYDNGKEVAFHPWIRVTMPAVGKVLAGLIDKQTHLIAGSADMVLVQPVHFGAPKPEYRRWSATGVSEMENALSDIASFFEQWGEPLLGQLQNAANLLEMYEAKNTHFMITHDTYLRAAAAAIAVGKPDKAMQILDENLGKPGLRKKYQTIFDAVASLNTTPIP</sequence>
<accession>A0ABT9PNV4</accession>
<protein>
    <submittedName>
        <fullName evidence="1">Uncharacterized protein</fullName>
    </submittedName>
</protein>
<proteinExistence type="predicted"/>
<comment type="caution">
    <text evidence="1">The sequence shown here is derived from an EMBL/GenBank/DDBJ whole genome shotgun (WGS) entry which is preliminary data.</text>
</comment>
<dbReference type="RefSeq" id="WP_306831442.1">
    <property type="nucleotide sequence ID" value="NZ_JAUSRF010000002.1"/>
</dbReference>
<dbReference type="Proteomes" id="UP001241472">
    <property type="component" value="Unassembled WGS sequence"/>
</dbReference>